<accession>A0A348B630</accession>
<reference evidence="2" key="4">
    <citation type="submission" date="2020-09" db="EMBL/GenBank/DDBJ databases">
        <authorList>
            <person name="Sun Q."/>
            <person name="Ohkuma M."/>
        </authorList>
    </citation>
    <scope>NUCLEOTIDE SEQUENCE</scope>
    <source>
        <strain evidence="2">JCM 31740</strain>
    </source>
</reference>
<evidence type="ECO:0000313" key="3">
    <source>
        <dbReference type="Proteomes" id="UP000276741"/>
    </source>
</evidence>
<reference evidence="2" key="1">
    <citation type="journal article" date="2014" name="Int. J. Syst. Evol. Microbiol.">
        <title>Complete genome sequence of Corynebacterium casei LMG S-19264T (=DSM 44701T), isolated from a smear-ripened cheese.</title>
        <authorList>
            <consortium name="US DOE Joint Genome Institute (JGI-PGF)"/>
            <person name="Walter F."/>
            <person name="Albersmeier A."/>
            <person name="Kalinowski J."/>
            <person name="Ruckert C."/>
        </authorList>
    </citation>
    <scope>NUCLEOTIDE SEQUENCE</scope>
    <source>
        <strain evidence="2">JCM 31740</strain>
    </source>
</reference>
<dbReference type="Proteomes" id="UP000616143">
    <property type="component" value="Unassembled WGS sequence"/>
</dbReference>
<dbReference type="EMBL" id="AP018553">
    <property type="protein sequence ID" value="BBD73632.1"/>
    <property type="molecule type" value="Genomic_DNA"/>
</dbReference>
<protein>
    <submittedName>
        <fullName evidence="1">Uncharacterized protein</fullName>
    </submittedName>
</protein>
<dbReference type="AlphaFoldDB" id="A0A348B630"/>
<gene>
    <name evidence="2" type="ORF">GCM10007116_19140</name>
    <name evidence="1" type="ORF">HS1genome_2021</name>
</gene>
<dbReference type="KEGG" id="sacd:HS1genome_2021"/>
<dbReference type="EMBL" id="BMQS01000021">
    <property type="protein sequence ID" value="GGU02174.1"/>
    <property type="molecule type" value="Genomic_DNA"/>
</dbReference>
<reference evidence="1" key="3">
    <citation type="journal article" date="2019" name="BMC Res. Notes">
        <title>Complete genome sequence of the Sulfodiicoccus acidiphilus strain HS-1T, the first crenarchaeon that lacks polB3, isolated from an acidic hot spring in Ohwaku-dani, Hakone, Japan.</title>
        <authorList>
            <person name="Sakai H.D."/>
            <person name="Kurosawa N."/>
        </authorList>
    </citation>
    <scope>NUCLEOTIDE SEQUENCE</scope>
    <source>
        <strain evidence="1">HS-1</strain>
    </source>
</reference>
<keyword evidence="3" id="KW-1185">Reference proteome</keyword>
<name>A0A348B630_9CREN</name>
<sequence>MMAKAELSFRPPYSVVVLSNTKRLTSRMLQVELGGVTVTVAALSGPLSYVSADRNNVYVNGLDEREELNLAKDIAELLAFELLGEDYDAAKTSGWRLAKEDHERDSHTYTSRIWSDTSGSISLSFSLTVYHSNRSRPNPYVILNAQLEP</sequence>
<organism evidence="1 3">
    <name type="scientific">Sulfodiicoccus acidiphilus</name>
    <dbReference type="NCBI Taxonomy" id="1670455"/>
    <lineage>
        <taxon>Archaea</taxon>
        <taxon>Thermoproteota</taxon>
        <taxon>Thermoprotei</taxon>
        <taxon>Sulfolobales</taxon>
        <taxon>Sulfolobaceae</taxon>
        <taxon>Sulfodiicoccus</taxon>
    </lineage>
</organism>
<evidence type="ECO:0000313" key="2">
    <source>
        <dbReference type="EMBL" id="GGU02174.1"/>
    </source>
</evidence>
<dbReference type="RefSeq" id="WP_188848625.1">
    <property type="nucleotide sequence ID" value="NZ_BMQS01000021.1"/>
</dbReference>
<reference evidence="3" key="2">
    <citation type="submission" date="2018-04" db="EMBL/GenBank/DDBJ databases">
        <title>Complete genome sequence of Sulfodiicoccus acidiphilus strain HS-1.</title>
        <authorList>
            <person name="Sakai H.D."/>
            <person name="Kurosawa N."/>
        </authorList>
    </citation>
    <scope>NUCLEOTIDE SEQUENCE [LARGE SCALE GENOMIC DNA]</scope>
    <source>
        <strain evidence="3">HS-1</strain>
    </source>
</reference>
<proteinExistence type="predicted"/>
<evidence type="ECO:0000313" key="1">
    <source>
        <dbReference type="EMBL" id="BBD73632.1"/>
    </source>
</evidence>
<dbReference type="Proteomes" id="UP000276741">
    <property type="component" value="Chromosome"/>
</dbReference>